<dbReference type="AlphaFoldDB" id="A0A8D0BCL1"/>
<evidence type="ECO:0000313" key="1">
    <source>
        <dbReference type="Ensembl" id="ENSSMRP00000006359.1"/>
    </source>
</evidence>
<keyword evidence="2" id="KW-1185">Reference proteome</keyword>
<accession>A0A8D0BCL1</accession>
<dbReference type="GeneTree" id="ENSGT00990000204244"/>
<proteinExistence type="predicted"/>
<name>A0A8D0BCL1_SALMN</name>
<dbReference type="Ensembl" id="ENSSMRT00000007456.1">
    <property type="protein sequence ID" value="ENSSMRP00000006359.1"/>
    <property type="gene ID" value="ENSSMRG00000005140.1"/>
</dbReference>
<dbReference type="Proteomes" id="UP000694421">
    <property type="component" value="Unplaced"/>
</dbReference>
<reference evidence="1" key="2">
    <citation type="submission" date="2025-09" db="UniProtKB">
        <authorList>
            <consortium name="Ensembl"/>
        </authorList>
    </citation>
    <scope>IDENTIFICATION</scope>
</reference>
<evidence type="ECO:0000313" key="2">
    <source>
        <dbReference type="Proteomes" id="UP000694421"/>
    </source>
</evidence>
<reference evidence="1" key="1">
    <citation type="submission" date="2025-08" db="UniProtKB">
        <authorList>
            <consortium name="Ensembl"/>
        </authorList>
    </citation>
    <scope>IDENTIFICATION</scope>
</reference>
<evidence type="ECO:0008006" key="3">
    <source>
        <dbReference type="Google" id="ProtNLM"/>
    </source>
</evidence>
<protein>
    <recommendedName>
        <fullName evidence="3">DUF4939 domain-containing protein</fullName>
    </recommendedName>
</protein>
<sequence length="140" mass="16096">MFPGFVPLLLHTLANRHFFFQCRMHIPNLILVSLQLQVQHQPLPLPPAWGKCSMPVPEKFDDSRDQLPVFLAQTHLFIELLSGQAAKWATPLVLQTSPLLNDLKGFLKAMQDTWGDPYRDYADVFDEKEADRLPPHRLPN</sequence>
<organism evidence="1 2">
    <name type="scientific">Salvator merianae</name>
    <name type="common">Argentine black and white tegu</name>
    <name type="synonym">Tupinambis merianae</name>
    <dbReference type="NCBI Taxonomy" id="96440"/>
    <lineage>
        <taxon>Eukaryota</taxon>
        <taxon>Metazoa</taxon>
        <taxon>Chordata</taxon>
        <taxon>Craniata</taxon>
        <taxon>Vertebrata</taxon>
        <taxon>Euteleostomi</taxon>
        <taxon>Lepidosauria</taxon>
        <taxon>Squamata</taxon>
        <taxon>Bifurcata</taxon>
        <taxon>Unidentata</taxon>
        <taxon>Episquamata</taxon>
        <taxon>Laterata</taxon>
        <taxon>Teiioidea</taxon>
        <taxon>Teiidae</taxon>
        <taxon>Salvator</taxon>
    </lineage>
</organism>